<keyword evidence="3" id="KW-1185">Reference proteome</keyword>
<proteinExistence type="predicted"/>
<sequence length="81" mass="8800">MRIYLNLNLVFVLFNIDVIHHARAAFSGCCKLAQAGLIFCYLLINIVIFTLDGWRDKIRGPSALTAGLPDKAIGHFGAGPG</sequence>
<reference evidence="2 3" key="1">
    <citation type="submission" date="2016-12" db="EMBL/GenBank/DDBJ databases">
        <title>Izhakiella australiana sp. nov. of genus Izhakiella isolated from Australian desert.</title>
        <authorList>
            <person name="Ji M."/>
        </authorList>
    </citation>
    <scope>NUCLEOTIDE SEQUENCE [LARGE SCALE GENOMIC DNA]</scope>
    <source>
        <strain evidence="2 3">D4N98</strain>
    </source>
</reference>
<dbReference type="Proteomes" id="UP000190667">
    <property type="component" value="Unassembled WGS sequence"/>
</dbReference>
<dbReference type="AlphaFoldDB" id="A0A1S8YRH0"/>
<dbReference type="EMBL" id="MRUL01000001">
    <property type="protein sequence ID" value="OON41674.1"/>
    <property type="molecule type" value="Genomic_DNA"/>
</dbReference>
<name>A0A1S8YRH0_9GAMM</name>
<protein>
    <submittedName>
        <fullName evidence="2">Uncharacterized protein</fullName>
    </submittedName>
</protein>
<evidence type="ECO:0000256" key="1">
    <source>
        <dbReference type="SAM" id="Phobius"/>
    </source>
</evidence>
<feature type="transmembrane region" description="Helical" evidence="1">
    <location>
        <begin position="7"/>
        <end position="26"/>
    </location>
</feature>
<keyword evidence="1" id="KW-0812">Transmembrane</keyword>
<organism evidence="2 3">
    <name type="scientific">Izhakiella australiensis</name>
    <dbReference type="NCBI Taxonomy" id="1926881"/>
    <lineage>
        <taxon>Bacteria</taxon>
        <taxon>Pseudomonadati</taxon>
        <taxon>Pseudomonadota</taxon>
        <taxon>Gammaproteobacteria</taxon>
        <taxon>Enterobacterales</taxon>
        <taxon>Erwiniaceae</taxon>
        <taxon>Izhakiella</taxon>
    </lineage>
</organism>
<evidence type="ECO:0000313" key="3">
    <source>
        <dbReference type="Proteomes" id="UP000190667"/>
    </source>
</evidence>
<evidence type="ECO:0000313" key="2">
    <source>
        <dbReference type="EMBL" id="OON41674.1"/>
    </source>
</evidence>
<comment type="caution">
    <text evidence="2">The sequence shown here is derived from an EMBL/GenBank/DDBJ whole genome shotgun (WGS) entry which is preliminary data.</text>
</comment>
<keyword evidence="1" id="KW-1133">Transmembrane helix</keyword>
<accession>A0A1S8YRH0</accession>
<keyword evidence="1" id="KW-0472">Membrane</keyword>
<feature type="transmembrane region" description="Helical" evidence="1">
    <location>
        <begin position="32"/>
        <end position="51"/>
    </location>
</feature>
<gene>
    <name evidence="2" type="ORF">BTJ39_00460</name>
</gene>